<name>A0A5R9BEI3_9MICC</name>
<dbReference type="EMBL" id="VAVZ01000006">
    <property type="protein sequence ID" value="TLP99065.1"/>
    <property type="molecule type" value="Genomic_DNA"/>
</dbReference>
<protein>
    <submittedName>
        <fullName evidence="1">Uncharacterized protein</fullName>
    </submittedName>
</protein>
<reference evidence="1 2" key="1">
    <citation type="submission" date="2019-05" db="EMBL/GenBank/DDBJ databases">
        <title>Nesterenkonia sp. GY074 isolated from the Southern Atlantic Ocean.</title>
        <authorList>
            <person name="Zhang G."/>
        </authorList>
    </citation>
    <scope>NUCLEOTIDE SEQUENCE [LARGE SCALE GENOMIC DNA]</scope>
    <source>
        <strain evidence="1 2">GY074</strain>
    </source>
</reference>
<dbReference type="RefSeq" id="WP_138252097.1">
    <property type="nucleotide sequence ID" value="NZ_VAVZ01000006.1"/>
</dbReference>
<accession>A0A5R9BEI3</accession>
<sequence>MPEKTFLDVLREWDRQSTGAWDYPLMAMSAARLGRPDLAVDALLLRVQKNTYLSNGHHWQNEGVPLYSSNTKG</sequence>
<comment type="caution">
    <text evidence="1">The sequence shown here is derived from an EMBL/GenBank/DDBJ whole genome shotgun (WGS) entry which is preliminary data.</text>
</comment>
<organism evidence="1 2">
    <name type="scientific">Nesterenkonia salmonea</name>
    <dbReference type="NCBI Taxonomy" id="1804987"/>
    <lineage>
        <taxon>Bacteria</taxon>
        <taxon>Bacillati</taxon>
        <taxon>Actinomycetota</taxon>
        <taxon>Actinomycetes</taxon>
        <taxon>Micrococcales</taxon>
        <taxon>Micrococcaceae</taxon>
        <taxon>Nesterenkonia</taxon>
    </lineage>
</organism>
<evidence type="ECO:0000313" key="2">
    <source>
        <dbReference type="Proteomes" id="UP000310458"/>
    </source>
</evidence>
<dbReference type="OrthoDB" id="127395at2"/>
<keyword evidence="2" id="KW-1185">Reference proteome</keyword>
<gene>
    <name evidence="1" type="ORF">FEF26_03180</name>
</gene>
<dbReference type="AlphaFoldDB" id="A0A5R9BEI3"/>
<dbReference type="Proteomes" id="UP000310458">
    <property type="component" value="Unassembled WGS sequence"/>
</dbReference>
<evidence type="ECO:0000313" key="1">
    <source>
        <dbReference type="EMBL" id="TLP99065.1"/>
    </source>
</evidence>
<proteinExistence type="predicted"/>